<dbReference type="Proteomes" id="UP001462640">
    <property type="component" value="Unassembled WGS sequence"/>
</dbReference>
<dbReference type="InterPro" id="IPR051531">
    <property type="entry name" value="N-acetyltransferase"/>
</dbReference>
<dbReference type="GO" id="GO:0016740">
    <property type="term" value="F:transferase activity"/>
    <property type="evidence" value="ECO:0007669"/>
    <property type="project" value="UniProtKB-KW"/>
</dbReference>
<evidence type="ECO:0000259" key="4">
    <source>
        <dbReference type="PROSITE" id="PS51186"/>
    </source>
</evidence>
<dbReference type="InterPro" id="IPR016181">
    <property type="entry name" value="Acyl_CoA_acyltransferase"/>
</dbReference>
<evidence type="ECO:0000313" key="6">
    <source>
        <dbReference type="Proteomes" id="UP001462640"/>
    </source>
</evidence>
<reference evidence="5 6" key="1">
    <citation type="submission" date="2024-05" db="EMBL/GenBank/DDBJ databases">
        <title>Roseateles sp. 2.12 16S ribosomal RNA gene Genome sequencing and assembly.</title>
        <authorList>
            <person name="Woo H."/>
        </authorList>
    </citation>
    <scope>NUCLEOTIDE SEQUENCE [LARGE SCALE GENOMIC DNA]</scope>
    <source>
        <strain evidence="5 6">2.12</strain>
    </source>
</reference>
<protein>
    <submittedName>
        <fullName evidence="5">GNAT family protein</fullName>
        <ecNumber evidence="5">2.-.-.-</ecNumber>
    </submittedName>
</protein>
<evidence type="ECO:0000313" key="5">
    <source>
        <dbReference type="EMBL" id="MEO3711208.1"/>
    </source>
</evidence>
<dbReference type="PANTHER" id="PTHR43792:SF8">
    <property type="entry name" value="[RIBOSOMAL PROTEIN US5]-ALANINE N-ACETYLTRANSFERASE"/>
    <property type="match status" value="1"/>
</dbReference>
<dbReference type="EMBL" id="JBDPZC010000001">
    <property type="protein sequence ID" value="MEO3711208.1"/>
    <property type="molecule type" value="Genomic_DNA"/>
</dbReference>
<organism evidence="5 6">
    <name type="scientific">Roseateles flavus</name>
    <dbReference type="NCBI Taxonomy" id="3149041"/>
    <lineage>
        <taxon>Bacteria</taxon>
        <taxon>Pseudomonadati</taxon>
        <taxon>Pseudomonadota</taxon>
        <taxon>Betaproteobacteria</taxon>
        <taxon>Burkholderiales</taxon>
        <taxon>Sphaerotilaceae</taxon>
        <taxon>Roseateles</taxon>
    </lineage>
</organism>
<keyword evidence="6" id="KW-1185">Reference proteome</keyword>
<dbReference type="Pfam" id="PF13302">
    <property type="entry name" value="Acetyltransf_3"/>
    <property type="match status" value="1"/>
</dbReference>
<dbReference type="Gene3D" id="3.40.630.30">
    <property type="match status" value="1"/>
</dbReference>
<keyword evidence="1 5" id="KW-0808">Transferase</keyword>
<gene>
    <name evidence="5" type="ORF">ABDJ40_00340</name>
</gene>
<dbReference type="PROSITE" id="PS51186">
    <property type="entry name" value="GNAT"/>
    <property type="match status" value="1"/>
</dbReference>
<dbReference type="RefSeq" id="WP_347604556.1">
    <property type="nucleotide sequence ID" value="NZ_JBDPZC010000001.1"/>
</dbReference>
<name>A0ABV0G838_9BURK</name>
<keyword evidence="2" id="KW-0012">Acyltransferase</keyword>
<feature type="domain" description="N-acetyltransferase" evidence="4">
    <location>
        <begin position="4"/>
        <end position="166"/>
    </location>
</feature>
<dbReference type="EC" id="2.-.-.-" evidence="5"/>
<accession>A0ABV0G838</accession>
<dbReference type="InterPro" id="IPR000182">
    <property type="entry name" value="GNAT_dom"/>
</dbReference>
<dbReference type="SUPFAM" id="SSF55729">
    <property type="entry name" value="Acyl-CoA N-acyltransferases (Nat)"/>
    <property type="match status" value="1"/>
</dbReference>
<evidence type="ECO:0000256" key="3">
    <source>
        <dbReference type="ARBA" id="ARBA00038502"/>
    </source>
</evidence>
<dbReference type="PANTHER" id="PTHR43792">
    <property type="entry name" value="GNAT FAMILY, PUTATIVE (AFU_ORTHOLOGUE AFUA_3G00765)-RELATED-RELATED"/>
    <property type="match status" value="1"/>
</dbReference>
<proteinExistence type="inferred from homology"/>
<sequence length="181" mass="20319">MSILSLHRPQPSDLEELLDFERRERAHFETWVHARPDAFYSPDGVAAHLEEIEAAAAADRAHAFLIRHQGRLVGRINLHHVNREHHGRADLGYRLGADAQGRGWASEAVRLLLPIAFDSLGLWRLEAVVRPGNPASARVLEKNGFQCWGRSRLSVSLHGQWQDLLHFERLSPAAEALARAG</sequence>
<comment type="similarity">
    <text evidence="3">Belongs to the acetyltransferase family. RimJ subfamily.</text>
</comment>
<evidence type="ECO:0000256" key="1">
    <source>
        <dbReference type="ARBA" id="ARBA00022679"/>
    </source>
</evidence>
<comment type="caution">
    <text evidence="5">The sequence shown here is derived from an EMBL/GenBank/DDBJ whole genome shotgun (WGS) entry which is preliminary data.</text>
</comment>
<evidence type="ECO:0000256" key="2">
    <source>
        <dbReference type="ARBA" id="ARBA00023315"/>
    </source>
</evidence>